<dbReference type="SUPFAM" id="SSF49452">
    <property type="entry name" value="Starch-binding domain-like"/>
    <property type="match status" value="1"/>
</dbReference>
<evidence type="ECO:0000259" key="17">
    <source>
        <dbReference type="Pfam" id="PF07715"/>
    </source>
</evidence>
<dbReference type="GO" id="GO:0015344">
    <property type="term" value="F:siderophore uptake transmembrane transporter activity"/>
    <property type="evidence" value="ECO:0007669"/>
    <property type="project" value="TreeGrafter"/>
</dbReference>
<evidence type="ECO:0000256" key="4">
    <source>
        <dbReference type="ARBA" id="ARBA00022452"/>
    </source>
</evidence>
<evidence type="ECO:0000256" key="5">
    <source>
        <dbReference type="ARBA" id="ARBA00022496"/>
    </source>
</evidence>
<protein>
    <submittedName>
        <fullName evidence="18">TonB-dependent siderophore receptor</fullName>
    </submittedName>
</protein>
<comment type="similarity">
    <text evidence="2 14 15">Belongs to the TonB-dependent receptor family.</text>
</comment>
<proteinExistence type="inferred from homology"/>
<evidence type="ECO:0000256" key="12">
    <source>
        <dbReference type="ARBA" id="ARBA00023170"/>
    </source>
</evidence>
<dbReference type="Pfam" id="PF00593">
    <property type="entry name" value="TonB_dep_Rec_b-barrel"/>
    <property type="match status" value="1"/>
</dbReference>
<comment type="caution">
    <text evidence="18">The sequence shown here is derived from an EMBL/GenBank/DDBJ whole genome shotgun (WGS) entry which is preliminary data.</text>
</comment>
<keyword evidence="3 14" id="KW-0813">Transport</keyword>
<dbReference type="CDD" id="cd01347">
    <property type="entry name" value="ligand_gated_channel"/>
    <property type="match status" value="1"/>
</dbReference>
<keyword evidence="6 14" id="KW-0812">Transmembrane</keyword>
<dbReference type="GO" id="GO:0015891">
    <property type="term" value="P:siderophore transport"/>
    <property type="evidence" value="ECO:0007669"/>
    <property type="project" value="InterPro"/>
</dbReference>
<dbReference type="PANTHER" id="PTHR32552">
    <property type="entry name" value="FERRICHROME IRON RECEPTOR-RELATED"/>
    <property type="match status" value="1"/>
</dbReference>
<accession>A0A2U2PBM8</accession>
<dbReference type="Pfam" id="PF07715">
    <property type="entry name" value="Plug"/>
    <property type="match status" value="1"/>
</dbReference>
<name>A0A2U2PBM8_9SPHI</name>
<sequence length="870" mass="96399">MILNKYGDLFGTGLNKYIFAGNCRTAECCRAGGLPDIFHVYFRLMRIKHFLLTGAFCTCVVVANAFQGPHVPASNQKTYGGTLRAEDQQTGSVRGRITTADGSVASYVSVVLKGTKFGAMSDENGEYHIKRVPAGDYTIVVSAVGLFPKEKQIRVSGNGTVIADFSLKEDRSELDVVQVNGRRNKFKTDKVSSSLRLQTPLLEVPQNIRVVTDKLIADQLVFDIVDGVTRNVSGTVRTGHWDAQYANISTRGTTIPAFRNGMNLKMPWGPLADDAATIERIEFVKGPSGFMMANGEPGGIYNIVTKKPTGENKSSVSLSGGGYNLARAAVDLDGKLSADGRLLFRLNVAAQTKGSYNKYNYTDKYVIAPVVSYQVDSNTLVMAEYTTQHVEAQALGTYGFSPNGYGDTDPSFFLGDPALDPAKLYDHNVTLYFTHKLNADWKVNAQAAYVKYGLYGGTPWPSKIAPNGDMRRYLNISEELAINKNAQVSLMGDVSTGPVIHRIMTGVDMGNLKTWGDFSSVMHGDLKLRDNRPFNIYKPEYGIPADSIPVFDRSRSIQIRSGANTYATNVTYTGVYLQDELRMLDEKLRLTLAGRFTHAVTVGKADSIHVSDNAFSPRVGLSYSITKDFTAYTLYDQSFLPQAGQDYFKNYFKPVRGNNIEFGLKKDWFDGKWNTSAAVYQITKKNVLTPDNEHSTGNRAYSIQLGEAQFKGIEFDVMGEIVRGLDVVLNYAYTDAKVTEDALQSRIGNHIANSVTHLTNGWLSYRYRKQGALLNGFGLSGGYQMQLGRFTGNSAREPNLPDYIRFDAGASYEKGKITISALVNNLLDRRLLTQGSYTELKEQKADAVNYYTYIYEMPRNMRLTVAYRFK</sequence>
<dbReference type="EMBL" id="QEAS01000021">
    <property type="protein sequence ID" value="PWG78704.1"/>
    <property type="molecule type" value="Genomic_DNA"/>
</dbReference>
<keyword evidence="7" id="KW-0732">Signal</keyword>
<dbReference type="NCBIfam" id="TIGR01783">
    <property type="entry name" value="TonB-siderophor"/>
    <property type="match status" value="1"/>
</dbReference>
<dbReference type="InterPro" id="IPR012910">
    <property type="entry name" value="Plug_dom"/>
</dbReference>
<evidence type="ECO:0000313" key="18">
    <source>
        <dbReference type="EMBL" id="PWG78704.1"/>
    </source>
</evidence>
<keyword evidence="5" id="KW-0410">Iron transport</keyword>
<evidence type="ECO:0000256" key="9">
    <source>
        <dbReference type="ARBA" id="ARBA00023065"/>
    </source>
</evidence>
<feature type="domain" description="TonB-dependent receptor plug" evidence="17">
    <location>
        <begin position="201"/>
        <end position="300"/>
    </location>
</feature>
<dbReference type="PANTHER" id="PTHR32552:SF68">
    <property type="entry name" value="FERRICHROME OUTER MEMBRANE TRANSPORTER_PHAGE RECEPTOR"/>
    <property type="match status" value="1"/>
</dbReference>
<evidence type="ECO:0000256" key="3">
    <source>
        <dbReference type="ARBA" id="ARBA00022448"/>
    </source>
</evidence>
<feature type="domain" description="TonB-dependent receptor-like beta-barrel" evidence="16">
    <location>
        <begin position="392"/>
        <end position="826"/>
    </location>
</feature>
<keyword evidence="8" id="KW-0408">Iron</keyword>
<keyword evidence="12 18" id="KW-0675">Receptor</keyword>
<dbReference type="Pfam" id="PF13715">
    <property type="entry name" value="CarbopepD_reg_2"/>
    <property type="match status" value="1"/>
</dbReference>
<evidence type="ECO:0000256" key="11">
    <source>
        <dbReference type="ARBA" id="ARBA00023136"/>
    </source>
</evidence>
<dbReference type="InterPro" id="IPR039426">
    <property type="entry name" value="TonB-dep_rcpt-like"/>
</dbReference>
<evidence type="ECO:0000256" key="10">
    <source>
        <dbReference type="ARBA" id="ARBA00023077"/>
    </source>
</evidence>
<evidence type="ECO:0000256" key="15">
    <source>
        <dbReference type="RuleBase" id="RU003357"/>
    </source>
</evidence>
<dbReference type="SUPFAM" id="SSF56935">
    <property type="entry name" value="Porins"/>
    <property type="match status" value="1"/>
</dbReference>
<reference evidence="18 19" key="1">
    <citation type="submission" date="2018-04" db="EMBL/GenBank/DDBJ databases">
        <title>Pedobacter chongqingensis sp. nov., isolated from a rottenly hemp rope.</title>
        <authorList>
            <person name="Cai Y."/>
        </authorList>
    </citation>
    <scope>NUCLEOTIDE SEQUENCE [LARGE SCALE GENOMIC DNA]</scope>
    <source>
        <strain evidence="18 19">FJ4-8</strain>
    </source>
</reference>
<dbReference type="GO" id="GO:0030246">
    <property type="term" value="F:carbohydrate binding"/>
    <property type="evidence" value="ECO:0007669"/>
    <property type="project" value="InterPro"/>
</dbReference>
<evidence type="ECO:0000256" key="7">
    <source>
        <dbReference type="ARBA" id="ARBA00022729"/>
    </source>
</evidence>
<evidence type="ECO:0000256" key="14">
    <source>
        <dbReference type="PROSITE-ProRule" id="PRU01360"/>
    </source>
</evidence>
<evidence type="ECO:0000256" key="6">
    <source>
        <dbReference type="ARBA" id="ARBA00022692"/>
    </source>
</evidence>
<dbReference type="InterPro" id="IPR013784">
    <property type="entry name" value="Carb-bd-like_fold"/>
</dbReference>
<dbReference type="InterPro" id="IPR010105">
    <property type="entry name" value="TonB_sidphr_rcpt"/>
</dbReference>
<dbReference type="Gene3D" id="2.40.170.20">
    <property type="entry name" value="TonB-dependent receptor, beta-barrel domain"/>
    <property type="match status" value="1"/>
</dbReference>
<keyword evidence="4 14" id="KW-1134">Transmembrane beta strand</keyword>
<comment type="subcellular location">
    <subcellularLocation>
        <location evidence="1 14">Cell outer membrane</location>
        <topology evidence="1 14">Multi-pass membrane protein</topology>
    </subcellularLocation>
</comment>
<dbReference type="AlphaFoldDB" id="A0A2U2PBM8"/>
<gene>
    <name evidence="18" type="ORF">DDR33_21015</name>
</gene>
<dbReference type="InterPro" id="IPR036942">
    <property type="entry name" value="Beta-barrel_TonB_sf"/>
</dbReference>
<evidence type="ECO:0000313" key="19">
    <source>
        <dbReference type="Proteomes" id="UP000245647"/>
    </source>
</evidence>
<dbReference type="GO" id="GO:0009279">
    <property type="term" value="C:cell outer membrane"/>
    <property type="evidence" value="ECO:0007669"/>
    <property type="project" value="UniProtKB-SubCell"/>
</dbReference>
<dbReference type="GO" id="GO:0038023">
    <property type="term" value="F:signaling receptor activity"/>
    <property type="evidence" value="ECO:0007669"/>
    <property type="project" value="InterPro"/>
</dbReference>
<keyword evidence="13 14" id="KW-0998">Cell outer membrane</keyword>
<keyword evidence="10 15" id="KW-0798">TonB box</keyword>
<evidence type="ECO:0000259" key="16">
    <source>
        <dbReference type="Pfam" id="PF00593"/>
    </source>
</evidence>
<organism evidence="18 19">
    <name type="scientific">Pararcticibacter amylolyticus</name>
    <dbReference type="NCBI Taxonomy" id="2173175"/>
    <lineage>
        <taxon>Bacteria</taxon>
        <taxon>Pseudomonadati</taxon>
        <taxon>Bacteroidota</taxon>
        <taxon>Sphingobacteriia</taxon>
        <taxon>Sphingobacteriales</taxon>
        <taxon>Sphingobacteriaceae</taxon>
        <taxon>Pararcticibacter</taxon>
    </lineage>
</organism>
<dbReference type="Gene3D" id="2.170.130.10">
    <property type="entry name" value="TonB-dependent receptor, plug domain"/>
    <property type="match status" value="1"/>
</dbReference>
<evidence type="ECO:0000256" key="13">
    <source>
        <dbReference type="ARBA" id="ARBA00023237"/>
    </source>
</evidence>
<keyword evidence="19" id="KW-1185">Reference proteome</keyword>
<dbReference type="Proteomes" id="UP000245647">
    <property type="component" value="Unassembled WGS sequence"/>
</dbReference>
<keyword evidence="9" id="KW-0406">Ion transport</keyword>
<keyword evidence="11 14" id="KW-0472">Membrane</keyword>
<evidence type="ECO:0000256" key="8">
    <source>
        <dbReference type="ARBA" id="ARBA00023004"/>
    </source>
</evidence>
<dbReference type="PROSITE" id="PS52016">
    <property type="entry name" value="TONB_DEPENDENT_REC_3"/>
    <property type="match status" value="1"/>
</dbReference>
<evidence type="ECO:0000256" key="1">
    <source>
        <dbReference type="ARBA" id="ARBA00004571"/>
    </source>
</evidence>
<dbReference type="InterPro" id="IPR037066">
    <property type="entry name" value="Plug_dom_sf"/>
</dbReference>
<dbReference type="InterPro" id="IPR000531">
    <property type="entry name" value="Beta-barrel_TonB"/>
</dbReference>
<dbReference type="Gene3D" id="2.60.40.1120">
    <property type="entry name" value="Carboxypeptidase-like, regulatory domain"/>
    <property type="match status" value="1"/>
</dbReference>
<evidence type="ECO:0000256" key="2">
    <source>
        <dbReference type="ARBA" id="ARBA00009810"/>
    </source>
</evidence>